<feature type="transmembrane region" description="Helical" evidence="1">
    <location>
        <begin position="151"/>
        <end position="170"/>
    </location>
</feature>
<evidence type="ECO:0000313" key="2">
    <source>
        <dbReference type="Proteomes" id="UP000887540"/>
    </source>
</evidence>
<protein>
    <submittedName>
        <fullName evidence="3">Uncharacterized protein</fullName>
    </submittedName>
</protein>
<dbReference type="AlphaFoldDB" id="A0A914E242"/>
<proteinExistence type="predicted"/>
<dbReference type="WBParaSite" id="ACRNAN_scaffold5231.g18572.t1">
    <property type="protein sequence ID" value="ACRNAN_scaffold5231.g18572.t1"/>
    <property type="gene ID" value="ACRNAN_scaffold5231.g18572"/>
</dbReference>
<evidence type="ECO:0000256" key="1">
    <source>
        <dbReference type="SAM" id="Phobius"/>
    </source>
</evidence>
<dbReference type="SUPFAM" id="SSF81321">
    <property type="entry name" value="Family A G protein-coupled receptor-like"/>
    <property type="match status" value="1"/>
</dbReference>
<accession>A0A914E242</accession>
<organism evidence="2 3">
    <name type="scientific">Acrobeloides nanus</name>
    <dbReference type="NCBI Taxonomy" id="290746"/>
    <lineage>
        <taxon>Eukaryota</taxon>
        <taxon>Metazoa</taxon>
        <taxon>Ecdysozoa</taxon>
        <taxon>Nematoda</taxon>
        <taxon>Chromadorea</taxon>
        <taxon>Rhabditida</taxon>
        <taxon>Tylenchina</taxon>
        <taxon>Cephalobomorpha</taxon>
        <taxon>Cephaloboidea</taxon>
        <taxon>Cephalobidae</taxon>
        <taxon>Acrobeloides</taxon>
    </lineage>
</organism>
<feature type="transmembrane region" description="Helical" evidence="1">
    <location>
        <begin position="201"/>
        <end position="219"/>
    </location>
</feature>
<keyword evidence="1" id="KW-0812">Transmembrane</keyword>
<reference evidence="3" key="1">
    <citation type="submission" date="2022-11" db="UniProtKB">
        <authorList>
            <consortium name="WormBaseParasite"/>
        </authorList>
    </citation>
    <scope>IDENTIFICATION</scope>
</reference>
<keyword evidence="2" id="KW-1185">Reference proteome</keyword>
<keyword evidence="1" id="KW-1133">Transmembrane helix</keyword>
<sequence>MNFNFSAPFFVIYPNEGCLVPRLDTYNMTARTTIIGSFMFFLGTINITVHSLLLAVITTNWTYMFSNEFVYKLIINMNIMSIVYSIVTFIGISPCIVFGCTDYPTVLFQILTETWRGMEYGVYWTLFFIAIDRFFVFYWQGFGAYFRRFYTLVLLWILTFLFQNVMFIAGCPKMFDLVKFSPLSCRNCMFFGVSWNDTSRAIIYNMPYAMFVLYILIFAKILATRFKVYNIRSSFKKSDQILAVEFLILCGVQFILSNTENYLLRMELSNPSYWSLLRFSVPFNVHIINAIVLMSTNRSLRNGLLRTFKMGKNKVKSMAMTQASKIQSNQNIIQVRPSIVVTNTNL</sequence>
<feature type="transmembrane region" description="Helical" evidence="1">
    <location>
        <begin position="79"/>
        <end position="100"/>
    </location>
</feature>
<feature type="transmembrane region" description="Helical" evidence="1">
    <location>
        <begin position="276"/>
        <end position="296"/>
    </location>
</feature>
<name>A0A914E242_9BILA</name>
<feature type="transmembrane region" description="Helical" evidence="1">
    <location>
        <begin position="120"/>
        <end position="139"/>
    </location>
</feature>
<keyword evidence="1" id="KW-0472">Membrane</keyword>
<feature type="transmembrane region" description="Helical" evidence="1">
    <location>
        <begin position="240"/>
        <end position="256"/>
    </location>
</feature>
<evidence type="ECO:0000313" key="3">
    <source>
        <dbReference type="WBParaSite" id="ACRNAN_scaffold5231.g18572.t1"/>
    </source>
</evidence>
<feature type="transmembrane region" description="Helical" evidence="1">
    <location>
        <begin position="34"/>
        <end position="58"/>
    </location>
</feature>
<dbReference type="Proteomes" id="UP000887540">
    <property type="component" value="Unplaced"/>
</dbReference>